<keyword evidence="1" id="KW-1133">Transmembrane helix</keyword>
<organism evidence="2 3">
    <name type="scientific">Gardnerella vaginalis</name>
    <dbReference type="NCBI Taxonomy" id="2702"/>
    <lineage>
        <taxon>Bacteria</taxon>
        <taxon>Bacillati</taxon>
        <taxon>Actinomycetota</taxon>
        <taxon>Actinomycetes</taxon>
        <taxon>Bifidobacteriales</taxon>
        <taxon>Bifidobacteriaceae</taxon>
        <taxon>Gardnerella</taxon>
    </lineage>
</organism>
<protein>
    <recommendedName>
        <fullName evidence="4">DUF3180 domain-containing protein</fullName>
    </recommendedName>
</protein>
<gene>
    <name evidence="2" type="ORF">HMPREF3216_01050</name>
</gene>
<proteinExistence type="predicted"/>
<reference evidence="2 3" key="1">
    <citation type="submission" date="2016-01" db="EMBL/GenBank/DDBJ databases">
        <authorList>
            <person name="Oliw E.H."/>
        </authorList>
    </citation>
    <scope>NUCLEOTIDE SEQUENCE [LARGE SCALE GENOMIC DNA]</scope>
    <source>
        <strain evidence="2 3">GED7760B</strain>
    </source>
</reference>
<feature type="transmembrane region" description="Helical" evidence="1">
    <location>
        <begin position="120"/>
        <end position="140"/>
    </location>
</feature>
<dbReference type="EMBL" id="LRQA01000049">
    <property type="protein sequence ID" value="KXA17636.1"/>
    <property type="molecule type" value="Genomic_DNA"/>
</dbReference>
<dbReference type="Pfam" id="PF11377">
    <property type="entry name" value="DUF3180"/>
    <property type="match status" value="1"/>
</dbReference>
<evidence type="ECO:0000313" key="2">
    <source>
        <dbReference type="EMBL" id="KXA17636.1"/>
    </source>
</evidence>
<keyword evidence="1" id="KW-0472">Membrane</keyword>
<dbReference type="RefSeq" id="WP_060787170.1">
    <property type="nucleotide sequence ID" value="NZ_JBLLPD010000008.1"/>
</dbReference>
<dbReference type="InterPro" id="IPR021517">
    <property type="entry name" value="DUF3180"/>
</dbReference>
<dbReference type="AlphaFoldDB" id="A0A133NMW3"/>
<name>A0A133NMW3_GARVA</name>
<evidence type="ECO:0000256" key="1">
    <source>
        <dbReference type="SAM" id="Phobius"/>
    </source>
</evidence>
<evidence type="ECO:0008006" key="4">
    <source>
        <dbReference type="Google" id="ProtNLM"/>
    </source>
</evidence>
<accession>A0A133NMW3</accession>
<comment type="caution">
    <text evidence="2">The sequence shown here is derived from an EMBL/GenBank/DDBJ whole genome shotgun (WGS) entry which is preliminary data.</text>
</comment>
<evidence type="ECO:0000313" key="3">
    <source>
        <dbReference type="Proteomes" id="UP000070558"/>
    </source>
</evidence>
<keyword evidence="1" id="KW-0812">Transmembrane</keyword>
<dbReference type="PATRIC" id="fig|2702.99.peg.1024"/>
<feature type="transmembrane region" description="Helical" evidence="1">
    <location>
        <begin position="38"/>
        <end position="59"/>
    </location>
</feature>
<feature type="transmembrane region" description="Helical" evidence="1">
    <location>
        <begin position="80"/>
        <end position="100"/>
    </location>
</feature>
<dbReference type="Proteomes" id="UP000070558">
    <property type="component" value="Unassembled WGS sequence"/>
</dbReference>
<dbReference type="OrthoDB" id="3242755at2"/>
<sequence>MKAYRTPWWYFALGLLFGFVFGAFLVSITESSAISLSGAPWIVLAVMIIGGIVTFVLAWQTHQYATSKPKERKPFNMQMAVSALMLAKSLGMAGAILTGWYAGQIFVCWPHADIPLYSNVIRECVIAGIVCIIDMIIGIVGEWMCQIPPEDGADADSDSADRAQQAAAV</sequence>
<feature type="transmembrane region" description="Helical" evidence="1">
    <location>
        <begin position="7"/>
        <end position="26"/>
    </location>
</feature>